<dbReference type="GeneID" id="67210276"/>
<dbReference type="EMBL" id="JBHMAJ010000007">
    <property type="protein sequence ID" value="MFB9825081.1"/>
    <property type="molecule type" value="Genomic_DNA"/>
</dbReference>
<comment type="caution">
    <text evidence="1">The sequence shown here is derived from an EMBL/GenBank/DDBJ whole genome shotgun (WGS) entry which is preliminary data.</text>
</comment>
<protein>
    <submittedName>
        <fullName evidence="1">LEA type 2 family protein</fullName>
    </submittedName>
</protein>
<keyword evidence="2" id="KW-1185">Reference proteome</keyword>
<gene>
    <name evidence="1" type="ORF">ACFFOL_12995</name>
</gene>
<dbReference type="AlphaFoldDB" id="A0ABD5MMN2"/>
<dbReference type="RefSeq" id="WP_222922906.1">
    <property type="nucleotide sequence ID" value="NZ_CP082286.1"/>
</dbReference>
<accession>A0ABD5MMN2</accession>
<dbReference type="Proteomes" id="UP001589595">
    <property type="component" value="Unassembled WGS sequence"/>
</dbReference>
<organism evidence="1 2">
    <name type="scientific">Halobaculum roseum</name>
    <dbReference type="NCBI Taxonomy" id="2175149"/>
    <lineage>
        <taxon>Archaea</taxon>
        <taxon>Methanobacteriati</taxon>
        <taxon>Methanobacteriota</taxon>
        <taxon>Stenosarchaea group</taxon>
        <taxon>Halobacteria</taxon>
        <taxon>Halobacteriales</taxon>
        <taxon>Haloferacaceae</taxon>
        <taxon>Halobaculum</taxon>
    </lineage>
</organism>
<evidence type="ECO:0000313" key="2">
    <source>
        <dbReference type="Proteomes" id="UP001589595"/>
    </source>
</evidence>
<sequence length="160" mass="16412">MVTVPDRRRTAALALVSVLVVTGAMLVPVLSSHIAAARTDRVAVSATGASVVDDGDRLVVSLRIDNPTPAPIVVRESSSRSGVAVFAGDERVGLSRGIAVSGARVPADGSATMTMTFDVAEEYRPATRETVAGAEVRGSLPVEIAGFETALNVRAAVGDN</sequence>
<reference evidence="1" key="1">
    <citation type="submission" date="2024-09" db="EMBL/GenBank/DDBJ databases">
        <authorList>
            <person name="Sun Q."/>
        </authorList>
    </citation>
    <scope>NUCLEOTIDE SEQUENCE [LARGE SCALE GENOMIC DNA]</scope>
    <source>
        <strain evidence="1">JCM 31273</strain>
    </source>
</reference>
<proteinExistence type="predicted"/>
<evidence type="ECO:0000313" key="1">
    <source>
        <dbReference type="EMBL" id="MFB9825081.1"/>
    </source>
</evidence>
<name>A0ABD5MMN2_9EURY</name>